<dbReference type="EMBL" id="HBEL01029313">
    <property type="protein sequence ID" value="CAD8417474.1"/>
    <property type="molecule type" value="Transcribed_RNA"/>
</dbReference>
<proteinExistence type="predicted"/>
<reference evidence="3" key="1">
    <citation type="submission" date="2021-01" db="EMBL/GenBank/DDBJ databases">
        <authorList>
            <person name="Corre E."/>
            <person name="Pelletier E."/>
            <person name="Niang G."/>
            <person name="Scheremetjew M."/>
            <person name="Finn R."/>
            <person name="Kale V."/>
            <person name="Holt S."/>
            <person name="Cochrane G."/>
            <person name="Meng A."/>
            <person name="Brown T."/>
            <person name="Cohen L."/>
        </authorList>
    </citation>
    <scope>NUCLEOTIDE SEQUENCE</scope>
    <source>
        <strain evidence="3">CCAP1064/1</strain>
    </source>
</reference>
<dbReference type="PANTHER" id="PTHR47447">
    <property type="entry name" value="OS03G0856100 PROTEIN"/>
    <property type="match status" value="1"/>
</dbReference>
<accession>A0A7S0CAI5</accession>
<gene>
    <name evidence="3" type="ORF">PINE0816_LOCUS13609</name>
</gene>
<protein>
    <recommendedName>
        <fullName evidence="4">Pentacotripeptide-repeat region of PRORP domain-containing protein</fullName>
    </recommendedName>
</protein>
<dbReference type="PROSITE" id="PS51375">
    <property type="entry name" value="PPR"/>
    <property type="match status" value="1"/>
</dbReference>
<dbReference type="InterPro" id="IPR011990">
    <property type="entry name" value="TPR-like_helical_dom_sf"/>
</dbReference>
<evidence type="ECO:0008006" key="4">
    <source>
        <dbReference type="Google" id="ProtNLM"/>
    </source>
</evidence>
<feature type="repeat" description="PPR" evidence="2">
    <location>
        <begin position="25"/>
        <end position="55"/>
    </location>
</feature>
<dbReference type="PANTHER" id="PTHR47447:SF17">
    <property type="entry name" value="OS12G0638900 PROTEIN"/>
    <property type="match status" value="1"/>
</dbReference>
<name>A0A7S0CAI5_9STRA</name>
<sequence>MAAEAIFRRMKHQYESGKNLDAKPNIRSWNALLNAHANSGNAERAEEILRRLLHNYSNDNESVKPTTYTFGAVINGYAKLGTIDAAQKAEGLLLEMEYLWKEHQQNDAGSSKIHSNSVKPNKIVYSSVVTAYAKSRHRGAAEKAELLLKRMERIWRENGDCDFCPDTVIYTSCINAYAKSRERGSAKRAMELFKKLEDLWQNDNLNCCQPNVFTFSALINALSNNSNSNNSGGGGEGEENVVHQAHAMLEHMEQMHNSGYKDVAPNTVVYNNVILAYARSHFREKAEYAMELLQSMKEQYERGNNRLRPDVITHNSVLHACAASSIHGLNTSQKRKVFFIASNVFQTMKASIDIKPTSYSYVLYLKACGNLIPVGKTRTDLLRKVFILCGEDGMVNREVVHQIQLTCSPILANDLLAEFSTK</sequence>
<dbReference type="InterPro" id="IPR002885">
    <property type="entry name" value="PPR_rpt"/>
</dbReference>
<dbReference type="AlphaFoldDB" id="A0A7S0CAI5"/>
<evidence type="ECO:0000313" key="3">
    <source>
        <dbReference type="EMBL" id="CAD8417474.1"/>
    </source>
</evidence>
<organism evidence="3">
    <name type="scientific">Proboscia inermis</name>
    <dbReference type="NCBI Taxonomy" id="420281"/>
    <lineage>
        <taxon>Eukaryota</taxon>
        <taxon>Sar</taxon>
        <taxon>Stramenopiles</taxon>
        <taxon>Ochrophyta</taxon>
        <taxon>Bacillariophyta</taxon>
        <taxon>Coscinodiscophyceae</taxon>
        <taxon>Rhizosoleniophycidae</taxon>
        <taxon>Rhizosoleniales</taxon>
        <taxon>Rhizosoleniaceae</taxon>
        <taxon>Proboscia</taxon>
    </lineage>
</organism>
<evidence type="ECO:0000256" key="1">
    <source>
        <dbReference type="ARBA" id="ARBA00022737"/>
    </source>
</evidence>
<keyword evidence="1" id="KW-0677">Repeat</keyword>
<dbReference type="Pfam" id="PF13812">
    <property type="entry name" value="PPR_3"/>
    <property type="match status" value="3"/>
</dbReference>
<evidence type="ECO:0000256" key="2">
    <source>
        <dbReference type="PROSITE-ProRule" id="PRU00708"/>
    </source>
</evidence>
<dbReference type="Gene3D" id="1.25.40.10">
    <property type="entry name" value="Tetratricopeptide repeat domain"/>
    <property type="match status" value="3"/>
</dbReference>